<dbReference type="Pfam" id="PF08645">
    <property type="entry name" value="PNK3P"/>
    <property type="match status" value="1"/>
</dbReference>
<dbReference type="EMBL" id="SOZI01000002">
    <property type="protein sequence ID" value="TNY24593.1"/>
    <property type="molecule type" value="Genomic_DNA"/>
</dbReference>
<dbReference type="SUPFAM" id="SSF52540">
    <property type="entry name" value="P-loop containing nucleoside triphosphate hydrolases"/>
    <property type="match status" value="1"/>
</dbReference>
<dbReference type="InterPro" id="IPR036412">
    <property type="entry name" value="HAD-like_sf"/>
</dbReference>
<dbReference type="GO" id="GO:0006281">
    <property type="term" value="P:DNA repair"/>
    <property type="evidence" value="ECO:0007669"/>
    <property type="project" value="TreeGrafter"/>
</dbReference>
<dbReference type="OrthoDB" id="19045at2759"/>
<dbReference type="InterPro" id="IPR006551">
    <property type="entry name" value="Polynucleotide_phosphatase"/>
</dbReference>
<dbReference type="PANTHER" id="PTHR12083:SF9">
    <property type="entry name" value="BIFUNCTIONAL POLYNUCLEOTIDE PHOSPHATASE_KINASE"/>
    <property type="match status" value="1"/>
</dbReference>
<dbReference type="NCBIfam" id="TIGR01662">
    <property type="entry name" value="HAD-SF-IIIA"/>
    <property type="match status" value="1"/>
</dbReference>
<evidence type="ECO:0000313" key="2">
    <source>
        <dbReference type="EMBL" id="TNY24593.1"/>
    </source>
</evidence>
<dbReference type="Pfam" id="PF13671">
    <property type="entry name" value="AAA_33"/>
    <property type="match status" value="1"/>
</dbReference>
<dbReference type="InterPro" id="IPR006549">
    <property type="entry name" value="HAD-SF_hydro_IIIA"/>
</dbReference>
<dbReference type="NCBIfam" id="TIGR01664">
    <property type="entry name" value="DNA-3'-Pase"/>
    <property type="match status" value="1"/>
</dbReference>
<organism evidence="2 3">
    <name type="scientific">Rhodotorula diobovata</name>
    <dbReference type="NCBI Taxonomy" id="5288"/>
    <lineage>
        <taxon>Eukaryota</taxon>
        <taxon>Fungi</taxon>
        <taxon>Dikarya</taxon>
        <taxon>Basidiomycota</taxon>
        <taxon>Pucciniomycotina</taxon>
        <taxon>Microbotryomycetes</taxon>
        <taxon>Sporidiobolales</taxon>
        <taxon>Sporidiobolaceae</taxon>
        <taxon>Rhodotorula</taxon>
    </lineage>
</organism>
<reference evidence="2 3" key="1">
    <citation type="submission" date="2019-03" db="EMBL/GenBank/DDBJ databases">
        <title>Rhodosporidium diobovatum UCD-FST 08-225 genome sequencing, assembly, and annotation.</title>
        <authorList>
            <person name="Fakankun I.U."/>
            <person name="Fristensky B."/>
            <person name="Levin D.B."/>
        </authorList>
    </citation>
    <scope>NUCLEOTIDE SEQUENCE [LARGE SCALE GENOMIC DNA]</scope>
    <source>
        <strain evidence="2 3">UCD-FST 08-225</strain>
    </source>
</reference>
<sequence length="478" mass="53219">MGQPPPKKRRLSADIDLTTDDDPTPSCQPQEPPKPTHTKQDTLASLFRPPAPSQGSWLSHLGSGKGCGHFEWRSPAPSRKVAAFDIDGTLIQPQGGRKYPKNDTDWQWLNPHVVPKLRKLHADGFAIVLFSNQGLKLDNRINYFKRKMPLVARALDIPLRAFAAFDYNEFRKPAPGMWLAFEERFNGGVPVDYKASFFVGDAAGRQGDHSDTDHKFALNCGLRFVTPEELFLDRPPPRDFTLKGWDPRSHDHTSPLYSPCSPPLLPRRNSEFDPDPQPEVVLFVGFPGVGKTSFYRTHFAPRGYVHVNQDTLKTRAACLDLVRASLLSSPPRSVVVDNTSPSAAVRAEYLSLVRSLDLPQSGSGGVRVRCLYFTAPIELAMHNSVYRALHPDPEPSAAAGEERGKGGKAVKRREVLPMAAFLGYKSKLEVPTLDEGFDDVKHIHFQFSGPPSQLDKWQRWLGDVYGFKPLKGAALGRK</sequence>
<dbReference type="GO" id="GO:0046404">
    <property type="term" value="F:ATP-dependent polydeoxyribonucleotide 5'-hydroxyl-kinase activity"/>
    <property type="evidence" value="ECO:0007669"/>
    <property type="project" value="TreeGrafter"/>
</dbReference>
<feature type="region of interest" description="Disordered" evidence="1">
    <location>
        <begin position="1"/>
        <end position="60"/>
    </location>
</feature>
<evidence type="ECO:0000313" key="3">
    <source>
        <dbReference type="Proteomes" id="UP000311382"/>
    </source>
</evidence>
<gene>
    <name evidence="2" type="ORF">DMC30DRAFT_113871</name>
</gene>
<dbReference type="AlphaFoldDB" id="A0A5C5G651"/>
<keyword evidence="3" id="KW-1185">Reference proteome</keyword>
<proteinExistence type="predicted"/>
<dbReference type="Proteomes" id="UP000311382">
    <property type="component" value="Unassembled WGS sequence"/>
</dbReference>
<evidence type="ECO:0000256" key="1">
    <source>
        <dbReference type="SAM" id="MobiDB-lite"/>
    </source>
</evidence>
<dbReference type="PANTHER" id="PTHR12083">
    <property type="entry name" value="BIFUNCTIONAL POLYNUCLEOTIDE PHOSPHATASE/KINASE"/>
    <property type="match status" value="1"/>
</dbReference>
<accession>A0A5C5G651</accession>
<keyword evidence="2" id="KW-0808">Transferase</keyword>
<dbReference type="SUPFAM" id="SSF56784">
    <property type="entry name" value="HAD-like"/>
    <property type="match status" value="1"/>
</dbReference>
<dbReference type="InterPro" id="IPR013954">
    <property type="entry name" value="PNK3P"/>
</dbReference>
<dbReference type="InterPro" id="IPR027417">
    <property type="entry name" value="P-loop_NTPase"/>
</dbReference>
<dbReference type="GO" id="GO:0003690">
    <property type="term" value="F:double-stranded DNA binding"/>
    <property type="evidence" value="ECO:0007669"/>
    <property type="project" value="TreeGrafter"/>
</dbReference>
<dbReference type="InterPro" id="IPR023214">
    <property type="entry name" value="HAD_sf"/>
</dbReference>
<name>A0A5C5G651_9BASI</name>
<dbReference type="STRING" id="5288.A0A5C5G651"/>
<protein>
    <submittedName>
        <fullName evidence="2">Polynucleotide kinase 3 phosphatase-domain-containing protein</fullName>
    </submittedName>
</protein>
<dbReference type="Gene3D" id="3.40.50.1000">
    <property type="entry name" value="HAD superfamily/HAD-like"/>
    <property type="match status" value="1"/>
</dbReference>
<feature type="compositionally biased region" description="Basic residues" evidence="1">
    <location>
        <begin position="1"/>
        <end position="10"/>
    </location>
</feature>
<keyword evidence="2" id="KW-0418">Kinase</keyword>
<dbReference type="GO" id="GO:0046403">
    <property type="term" value="F:polynucleotide 3'-phosphatase activity"/>
    <property type="evidence" value="ECO:0007669"/>
    <property type="project" value="TreeGrafter"/>
</dbReference>
<dbReference type="Gene3D" id="3.40.50.300">
    <property type="entry name" value="P-loop containing nucleotide triphosphate hydrolases"/>
    <property type="match status" value="1"/>
</dbReference>
<comment type="caution">
    <text evidence="2">The sequence shown here is derived from an EMBL/GenBank/DDBJ whole genome shotgun (WGS) entry which is preliminary data.</text>
</comment>